<dbReference type="AlphaFoldDB" id="A0A920CYM5"/>
<evidence type="ECO:0000259" key="3">
    <source>
        <dbReference type="Pfam" id="PF12010"/>
    </source>
</evidence>
<dbReference type="Pfam" id="PF12010">
    <property type="entry name" value="DUF3502"/>
    <property type="match status" value="1"/>
</dbReference>
<organism evidence="4 5">
    <name type="scientific">Paenibacillus montaniterrae</name>
    <dbReference type="NCBI Taxonomy" id="429341"/>
    <lineage>
        <taxon>Bacteria</taxon>
        <taxon>Bacillati</taxon>
        <taxon>Bacillota</taxon>
        <taxon>Bacilli</taxon>
        <taxon>Bacillales</taxon>
        <taxon>Paenibacillaceae</taxon>
        <taxon>Paenibacillus</taxon>
    </lineage>
</organism>
<evidence type="ECO:0000256" key="2">
    <source>
        <dbReference type="SAM" id="SignalP"/>
    </source>
</evidence>
<dbReference type="InterPro" id="IPR006059">
    <property type="entry name" value="SBP"/>
</dbReference>
<comment type="caution">
    <text evidence="4">The sequence shown here is derived from an EMBL/GenBank/DDBJ whole genome shotgun (WGS) entry which is preliminary data.</text>
</comment>
<dbReference type="Pfam" id="PF01547">
    <property type="entry name" value="SBP_bac_1"/>
    <property type="match status" value="1"/>
</dbReference>
<feature type="domain" description="DUF3502" evidence="3">
    <location>
        <begin position="473"/>
        <end position="540"/>
    </location>
</feature>
<keyword evidence="2" id="KW-0732">Signal</keyword>
<evidence type="ECO:0000256" key="1">
    <source>
        <dbReference type="SAM" id="MobiDB-lite"/>
    </source>
</evidence>
<dbReference type="InterPro" id="IPR022627">
    <property type="entry name" value="DUF3502"/>
</dbReference>
<feature type="chain" id="PRO_5038012971" description="DUF3502 domain-containing protein" evidence="2">
    <location>
        <begin position="31"/>
        <end position="545"/>
    </location>
</feature>
<accession>A0A920CYM5</accession>
<dbReference type="SUPFAM" id="SSF53850">
    <property type="entry name" value="Periplasmic binding protein-like II"/>
    <property type="match status" value="1"/>
</dbReference>
<feature type="signal peptide" evidence="2">
    <location>
        <begin position="1"/>
        <end position="30"/>
    </location>
</feature>
<gene>
    <name evidence="4" type="ORF">J40TS1_18210</name>
</gene>
<evidence type="ECO:0000313" key="5">
    <source>
        <dbReference type="Proteomes" id="UP000683139"/>
    </source>
</evidence>
<dbReference type="PANTHER" id="PTHR43649:SF12">
    <property type="entry name" value="DIACETYLCHITOBIOSE BINDING PROTEIN DASA"/>
    <property type="match status" value="1"/>
</dbReference>
<protein>
    <recommendedName>
        <fullName evidence="3">DUF3502 domain-containing protein</fullName>
    </recommendedName>
</protein>
<dbReference type="EMBL" id="BOSE01000002">
    <property type="protein sequence ID" value="GIP16179.1"/>
    <property type="molecule type" value="Genomic_DNA"/>
</dbReference>
<reference evidence="4" key="1">
    <citation type="submission" date="2021-03" db="EMBL/GenBank/DDBJ databases">
        <title>Antimicrobial resistance genes in bacteria isolated from Japanese honey, and their potential for conferring macrolide and lincosamide resistance in the American foulbrood pathogen Paenibacillus larvae.</title>
        <authorList>
            <person name="Okamoto M."/>
            <person name="Kumagai M."/>
            <person name="Kanamori H."/>
            <person name="Takamatsu D."/>
        </authorList>
    </citation>
    <scope>NUCLEOTIDE SEQUENCE</scope>
    <source>
        <strain evidence="4">J40TS1</strain>
    </source>
</reference>
<evidence type="ECO:0000313" key="4">
    <source>
        <dbReference type="EMBL" id="GIP16179.1"/>
    </source>
</evidence>
<sequence length="545" mass="61537">MVNMKRMTALLLSIVLVSVLSACGSNNNNANSTGSTNSSAPGSTDAAKGAEPPKAVTLKGMLFGDEPKDLDVVLQEFENRTKDTLNTKLDISWNSSADHKQKVKLMMAAGEEVDFVFDADFQNLRELVPQGAYAQLDEYFNNDDYPGLKAAFSEEFIEMNKRYDNHLYTIPFTQYFYDLPVVYIRKDLREKLGFNEPITSYDELQQFYDKVLSSEPGVTPLALRGSSGFQEIWAPERAELDTVRPLTLGGIVYYIHLSDDLKTVQNVVAMGDAAESWATLPAPFDTMKTAFPQYDKWAEWSKYLEKDILSQKDHKSYFMSGKAASYYGTISSYAADKKLLKETIADADLEFFVLKDRIRNMEPKAIATNYKANNSIAIPASSKNIDRTMKFFDWLFQSRDNHDLFELGIEGVHWEAVGEDQYNLLDASDNYMFPGYEFTWNPTMIRTSADLDETAKKYFEYSADPDSYYAPVLASFSFDTSNVKGEFANVQSKADPFIQMLKAGQIKDWESELQALNKELQALGLETIRQEIKAQVQAYLDAGGK</sequence>
<dbReference type="PANTHER" id="PTHR43649">
    <property type="entry name" value="ARABINOSE-BINDING PROTEIN-RELATED"/>
    <property type="match status" value="1"/>
</dbReference>
<proteinExistence type="predicted"/>
<feature type="compositionally biased region" description="Low complexity" evidence="1">
    <location>
        <begin position="28"/>
        <end position="44"/>
    </location>
</feature>
<dbReference type="Gene3D" id="3.40.190.10">
    <property type="entry name" value="Periplasmic binding protein-like II"/>
    <property type="match status" value="2"/>
</dbReference>
<dbReference type="PROSITE" id="PS51257">
    <property type="entry name" value="PROKAR_LIPOPROTEIN"/>
    <property type="match status" value="1"/>
</dbReference>
<dbReference type="Proteomes" id="UP000683139">
    <property type="component" value="Unassembled WGS sequence"/>
</dbReference>
<keyword evidence="5" id="KW-1185">Reference proteome</keyword>
<dbReference type="InterPro" id="IPR050490">
    <property type="entry name" value="Bact_solute-bd_prot1"/>
</dbReference>
<name>A0A920CYM5_9BACL</name>
<feature type="region of interest" description="Disordered" evidence="1">
    <location>
        <begin position="28"/>
        <end position="51"/>
    </location>
</feature>
<dbReference type="RefSeq" id="WP_246563338.1">
    <property type="nucleotide sequence ID" value="NZ_BOSE01000002.1"/>
</dbReference>